<organism evidence="5 6">
    <name type="scientific">Psophocarpus tetragonolobus</name>
    <name type="common">Winged bean</name>
    <name type="synonym">Dolichos tetragonolobus</name>
    <dbReference type="NCBI Taxonomy" id="3891"/>
    <lineage>
        <taxon>Eukaryota</taxon>
        <taxon>Viridiplantae</taxon>
        <taxon>Streptophyta</taxon>
        <taxon>Embryophyta</taxon>
        <taxon>Tracheophyta</taxon>
        <taxon>Spermatophyta</taxon>
        <taxon>Magnoliopsida</taxon>
        <taxon>eudicotyledons</taxon>
        <taxon>Gunneridae</taxon>
        <taxon>Pentapetalae</taxon>
        <taxon>rosids</taxon>
        <taxon>fabids</taxon>
        <taxon>Fabales</taxon>
        <taxon>Fabaceae</taxon>
        <taxon>Papilionoideae</taxon>
        <taxon>50 kb inversion clade</taxon>
        <taxon>NPAAA clade</taxon>
        <taxon>indigoferoid/millettioid clade</taxon>
        <taxon>Phaseoleae</taxon>
        <taxon>Psophocarpus</taxon>
    </lineage>
</organism>
<dbReference type="InterPro" id="IPR012617">
    <property type="entry name" value="AATF_C"/>
</dbReference>
<dbReference type="InterPro" id="IPR039223">
    <property type="entry name" value="AATF/Bfr2"/>
</dbReference>
<evidence type="ECO:0000259" key="4">
    <source>
        <dbReference type="Pfam" id="PF13339"/>
    </source>
</evidence>
<evidence type="ECO:0000313" key="6">
    <source>
        <dbReference type="Proteomes" id="UP001386955"/>
    </source>
</evidence>
<dbReference type="PANTHER" id="PTHR15565">
    <property type="entry name" value="AATF PROTEIN APOPTOSIS ANTAGONIZING TRANSCRIPTION FACTOR"/>
    <property type="match status" value="1"/>
</dbReference>
<dbReference type="Pfam" id="PF13339">
    <property type="entry name" value="AATF-Che1"/>
    <property type="match status" value="1"/>
</dbReference>
<feature type="domain" description="Apoptosis-antagonizing transcription factor C-terminal" evidence="3">
    <location>
        <begin position="438"/>
        <end position="513"/>
    </location>
</feature>
<evidence type="ECO:0008006" key="7">
    <source>
        <dbReference type="Google" id="ProtNLM"/>
    </source>
</evidence>
<comment type="caution">
    <text evidence="5">The sequence shown here is derived from an EMBL/GenBank/DDBJ whole genome shotgun (WGS) entry which is preliminary data.</text>
</comment>
<evidence type="ECO:0000313" key="5">
    <source>
        <dbReference type="EMBL" id="KAK7394548.1"/>
    </source>
</evidence>
<comment type="similarity">
    <text evidence="1">Belongs to the AATF family.</text>
</comment>
<dbReference type="EMBL" id="JAYMYS010000004">
    <property type="protein sequence ID" value="KAK7394548.1"/>
    <property type="molecule type" value="Genomic_DNA"/>
</dbReference>
<dbReference type="InterPro" id="IPR025160">
    <property type="entry name" value="AATF"/>
</dbReference>
<evidence type="ECO:0000256" key="1">
    <source>
        <dbReference type="ARBA" id="ARBA00008966"/>
    </source>
</evidence>
<dbReference type="Pfam" id="PF08164">
    <property type="entry name" value="TRAUB"/>
    <property type="match status" value="1"/>
</dbReference>
<feature type="domain" description="AATF leucine zipper-containing" evidence="4">
    <location>
        <begin position="225"/>
        <end position="358"/>
    </location>
</feature>
<feature type="region of interest" description="Disordered" evidence="2">
    <location>
        <begin position="132"/>
        <end position="192"/>
    </location>
</feature>
<feature type="compositionally biased region" description="Acidic residues" evidence="2">
    <location>
        <begin position="144"/>
        <end position="171"/>
    </location>
</feature>
<protein>
    <recommendedName>
        <fullName evidence="7">Protein AATF</fullName>
    </recommendedName>
</protein>
<name>A0AAN9SDD1_PSOTE</name>
<evidence type="ECO:0000256" key="2">
    <source>
        <dbReference type="SAM" id="MobiDB-lite"/>
    </source>
</evidence>
<reference evidence="5 6" key="1">
    <citation type="submission" date="2024-01" db="EMBL/GenBank/DDBJ databases">
        <title>The genomes of 5 underutilized Papilionoideae crops provide insights into root nodulation and disease resistanc.</title>
        <authorList>
            <person name="Jiang F."/>
        </authorList>
    </citation>
    <scope>NUCLEOTIDE SEQUENCE [LARGE SCALE GENOMIC DNA]</scope>
    <source>
        <strain evidence="5">DUOXIRENSHENG_FW03</strain>
        <tissue evidence="5">Leaves</tissue>
    </source>
</reference>
<sequence length="525" mass="59864">MVGDRGRGVTWGTHRSSRAGACHVLPRGPIIAPVRVTLCLPNQTRNLPIIIGYSSSHAPSKRVHSLHLITEHQQHTAAAVINVVLPSHTCKFAHTIKLFLDKHQVAICKAHFPFLFDFLQFGLPVVKMGLSAKKSRKRGKSDSDSDDYNNMEYEKVEDEYDDDGEEEEDEKEEHGEEVTDDEEDGTGEHTEWKNDEMEQLEKEYRDLHHQELDTLKNLKHHKDEDLLKGQAVKSQKAFWYKILELRFLVQKPFSSSNRLPKESIKSLLCETDERVRVAYSDLMTSSKETLDSILELQEALFAKNPSITQATVGSEGSSKDLEVSKHLDDNLDQEWSQISQVHKSITSFRDKSINKWQRMTQVTTGAAAIKGKLHAFNQDISNQVAAYMRDPSRMIKQMRLRRSGVNIFGYVPEVDDKPKVVETSTDGDPELLDDSEFYQQLLKEFFETVDPSSSEKAFYALKKMQPKKRKIVDRRASKSRKIRFNVHEKIVNFMAPLPANIPPMAPKLFENLFGLKTQKSSAAAL</sequence>
<dbReference type="AlphaFoldDB" id="A0AAN9SDD1"/>
<gene>
    <name evidence="5" type="ORF">VNO78_15079</name>
</gene>
<keyword evidence="6" id="KW-1185">Reference proteome</keyword>
<proteinExistence type="inferred from homology"/>
<dbReference type="PANTHER" id="PTHR15565:SF0">
    <property type="entry name" value="PROTEIN AATF"/>
    <property type="match status" value="1"/>
</dbReference>
<evidence type="ECO:0000259" key="3">
    <source>
        <dbReference type="Pfam" id="PF08164"/>
    </source>
</evidence>
<dbReference type="GO" id="GO:0005730">
    <property type="term" value="C:nucleolus"/>
    <property type="evidence" value="ECO:0007669"/>
    <property type="project" value="TreeGrafter"/>
</dbReference>
<dbReference type="Proteomes" id="UP001386955">
    <property type="component" value="Unassembled WGS sequence"/>
</dbReference>
<accession>A0AAN9SDD1</accession>